<evidence type="ECO:0000256" key="4">
    <source>
        <dbReference type="PIRSR" id="PIRSR600407-2"/>
    </source>
</evidence>
<feature type="non-terminal residue" evidence="6">
    <location>
        <position position="364"/>
    </location>
</feature>
<dbReference type="PANTHER" id="PTHR11782:SF37">
    <property type="entry name" value="ECTONUCLEOSIDE TRIPHOSPHATE DIPHOSPHOHYDROLASE 7"/>
    <property type="match status" value="1"/>
</dbReference>
<sequence>TLRIGVSCLSWRSVGPCLGPRQRSAVLGLALLLGLLLLLAAAVPRRWAAPPRASRRDERYLARAAELTATDTEDSSLNYGVVVDCGSSGSRVFVYFWPPHNGNPHDLLDIKQMRDRNSRPVVKKIKPGACCPSPAPSLPRTDGAGWLTASSSPGISVTAAAPEQATPYLRPLLRFAAAHVPARKHKETPLYILCTAGMRLLPERQQAAILDDLVTNVPLEFDFLFSKSHAEVISGKQEGVYAWIGINFVLGRFDHEDEEDAVVTVALGDQGKSLVRKRTVGILDMGGASLQIAYEVPDAGAISSPLQQEEAAKSLLAEFNLGCDVQHTGHMYRVYVNTFLGFGGNFARQRYEEHVLNQTYVHNR</sequence>
<feature type="non-terminal residue" evidence="6">
    <location>
        <position position="1"/>
    </location>
</feature>
<dbReference type="Gene3D" id="3.30.420.40">
    <property type="match status" value="1"/>
</dbReference>
<comment type="similarity">
    <text evidence="1 5">Belongs to the GDA1/CD39 NTPase family.</text>
</comment>
<evidence type="ECO:0000256" key="3">
    <source>
        <dbReference type="PIRSR" id="PIRSR600407-1"/>
    </source>
</evidence>
<dbReference type="InterPro" id="IPR000407">
    <property type="entry name" value="GDA1_CD39_NTPase"/>
</dbReference>
<gene>
    <name evidence="6" type="primary">Entpd7</name>
    <name evidence="6" type="ORF">HORVUL_R00606</name>
</gene>
<dbReference type="GO" id="GO:0045134">
    <property type="term" value="F:UDP phosphatase activity"/>
    <property type="evidence" value="ECO:0007669"/>
    <property type="project" value="TreeGrafter"/>
</dbReference>
<dbReference type="EMBL" id="VZUA01397880">
    <property type="protein sequence ID" value="NXU68518.1"/>
    <property type="molecule type" value="Genomic_DNA"/>
</dbReference>
<feature type="active site" description="Proton acceptor" evidence="3">
    <location>
        <position position="238"/>
    </location>
</feature>
<evidence type="ECO:0000313" key="6">
    <source>
        <dbReference type="EMBL" id="NXU68518.1"/>
    </source>
</evidence>
<keyword evidence="2 5" id="KW-0378">Hydrolase</keyword>
<dbReference type="GO" id="GO:0046036">
    <property type="term" value="P:CTP metabolic process"/>
    <property type="evidence" value="ECO:0007669"/>
    <property type="project" value="TreeGrafter"/>
</dbReference>
<accession>A0A7L3MVK5</accession>
<protein>
    <submittedName>
        <fullName evidence="6">ENTP7 diphosphohydrolase</fullName>
    </submittedName>
</protein>
<dbReference type="PANTHER" id="PTHR11782">
    <property type="entry name" value="ADENOSINE/GUANOSINE DIPHOSPHATASE"/>
    <property type="match status" value="1"/>
</dbReference>
<dbReference type="Gene3D" id="3.30.420.540">
    <property type="match status" value="1"/>
</dbReference>
<dbReference type="OrthoDB" id="6372431at2759"/>
<evidence type="ECO:0000256" key="5">
    <source>
        <dbReference type="RuleBase" id="RU003833"/>
    </source>
</evidence>
<comment type="caution">
    <text evidence="6">The sequence shown here is derived from an EMBL/GenBank/DDBJ whole genome shotgun (WGS) entry which is preliminary data.</text>
</comment>
<reference evidence="6 7" key="1">
    <citation type="submission" date="2019-09" db="EMBL/GenBank/DDBJ databases">
        <title>Bird 10,000 Genomes (B10K) Project - Family phase.</title>
        <authorList>
            <person name="Zhang G."/>
        </authorList>
    </citation>
    <scope>NUCLEOTIDE SEQUENCE [LARGE SCALE GENOMIC DNA]</scope>
    <source>
        <strain evidence="6">B10K-DU-029-69</strain>
        <tissue evidence="6">Muscle</tissue>
    </source>
</reference>
<dbReference type="GO" id="GO:0005524">
    <property type="term" value="F:ATP binding"/>
    <property type="evidence" value="ECO:0007669"/>
    <property type="project" value="UniProtKB-KW"/>
</dbReference>
<dbReference type="GO" id="GO:0006256">
    <property type="term" value="P:UDP catabolic process"/>
    <property type="evidence" value="ECO:0007669"/>
    <property type="project" value="TreeGrafter"/>
</dbReference>
<keyword evidence="7" id="KW-1185">Reference proteome</keyword>
<dbReference type="GO" id="GO:0004382">
    <property type="term" value="F:GDP phosphatase activity"/>
    <property type="evidence" value="ECO:0007669"/>
    <property type="project" value="TreeGrafter"/>
</dbReference>
<feature type="binding site" evidence="4">
    <location>
        <begin position="287"/>
        <end position="291"/>
    </location>
    <ligand>
        <name>ATP</name>
        <dbReference type="ChEBI" id="CHEBI:30616"/>
    </ligand>
</feature>
<keyword evidence="4" id="KW-0067">ATP-binding</keyword>
<evidence type="ECO:0000256" key="1">
    <source>
        <dbReference type="ARBA" id="ARBA00009283"/>
    </source>
</evidence>
<dbReference type="Pfam" id="PF01150">
    <property type="entry name" value="GDA1_CD39"/>
    <property type="match status" value="1"/>
</dbReference>
<dbReference type="AlphaFoldDB" id="A0A7L3MVK5"/>
<organism evidence="6 7">
    <name type="scientific">Horornis vulcanius</name>
    <dbReference type="NCBI Taxonomy" id="2585811"/>
    <lineage>
        <taxon>Eukaryota</taxon>
        <taxon>Metazoa</taxon>
        <taxon>Chordata</taxon>
        <taxon>Craniata</taxon>
        <taxon>Vertebrata</taxon>
        <taxon>Euteleostomi</taxon>
        <taxon>Archelosauria</taxon>
        <taxon>Archosauria</taxon>
        <taxon>Dinosauria</taxon>
        <taxon>Saurischia</taxon>
        <taxon>Theropoda</taxon>
        <taxon>Coelurosauria</taxon>
        <taxon>Aves</taxon>
        <taxon>Neognathae</taxon>
        <taxon>Neoaves</taxon>
        <taxon>Telluraves</taxon>
        <taxon>Australaves</taxon>
        <taxon>Passeriformes</taxon>
        <taxon>Sylvioidea</taxon>
        <taxon>Scotocercidae</taxon>
        <taxon>Horornis</taxon>
    </lineage>
</organism>
<evidence type="ECO:0000313" key="7">
    <source>
        <dbReference type="Proteomes" id="UP000558460"/>
    </source>
</evidence>
<dbReference type="PROSITE" id="PS01238">
    <property type="entry name" value="GDA1_CD39_NTPASE"/>
    <property type="match status" value="1"/>
</dbReference>
<evidence type="ECO:0000256" key="2">
    <source>
        <dbReference type="ARBA" id="ARBA00022801"/>
    </source>
</evidence>
<dbReference type="GO" id="GO:0017111">
    <property type="term" value="F:ribonucleoside triphosphate phosphatase activity"/>
    <property type="evidence" value="ECO:0007669"/>
    <property type="project" value="TreeGrafter"/>
</dbReference>
<proteinExistence type="inferred from homology"/>
<dbReference type="GO" id="GO:0016020">
    <property type="term" value="C:membrane"/>
    <property type="evidence" value="ECO:0007669"/>
    <property type="project" value="TreeGrafter"/>
</dbReference>
<name>A0A7L3MVK5_9PASS</name>
<dbReference type="Proteomes" id="UP000558460">
    <property type="component" value="Unassembled WGS sequence"/>
</dbReference>
<dbReference type="GO" id="GO:0005794">
    <property type="term" value="C:Golgi apparatus"/>
    <property type="evidence" value="ECO:0007669"/>
    <property type="project" value="TreeGrafter"/>
</dbReference>
<keyword evidence="4" id="KW-0547">Nucleotide-binding</keyword>